<evidence type="ECO:0000313" key="2">
    <source>
        <dbReference type="Proteomes" id="UP000245838"/>
    </source>
</evidence>
<evidence type="ECO:0000313" key="1">
    <source>
        <dbReference type="EMBL" id="CRL46053.1"/>
    </source>
</evidence>
<dbReference type="EMBL" id="LN854557">
    <property type="protein sequence ID" value="CRL46053.1"/>
    <property type="molecule type" value="Genomic_DNA"/>
</dbReference>
<reference evidence="1 2" key="1">
    <citation type="submission" date="2015-05" db="EMBL/GenBank/DDBJ databases">
        <authorList>
            <person name="Goodhead I."/>
        </authorList>
    </citation>
    <scope>NUCLEOTIDE SEQUENCE [LARGE SCALE GENOMIC DNA]</scope>
    <source>
        <strain evidence="2">morsitans</strain>
    </source>
</reference>
<name>A0A193QLS9_SODGM</name>
<dbReference type="Proteomes" id="UP000245838">
    <property type="component" value="Chromosome sggmmb4_Chromosome"/>
</dbReference>
<gene>
    <name evidence="1" type="ORF">SGGMMB4_04302</name>
</gene>
<protein>
    <submittedName>
        <fullName evidence="1">Uncharacterized protein</fullName>
    </submittedName>
</protein>
<accession>A0A193QLS9</accession>
<dbReference type="AlphaFoldDB" id="A0A193QLS9"/>
<sequence length="45" mass="5080">MRLRIITYGDYCKRSGTDREKIGTSTSADKFFGALFYGKNGNIAR</sequence>
<proteinExistence type="predicted"/>
<organism evidence="1 2">
    <name type="scientific">Sodalis glossinidius (strain morsitans)</name>
    <dbReference type="NCBI Taxonomy" id="343509"/>
    <lineage>
        <taxon>Bacteria</taxon>
        <taxon>Pseudomonadati</taxon>
        <taxon>Pseudomonadota</taxon>
        <taxon>Gammaproteobacteria</taxon>
        <taxon>Enterobacterales</taxon>
        <taxon>Bruguierivoracaceae</taxon>
        <taxon>Sodalis</taxon>
    </lineage>
</organism>